<feature type="region of interest" description="Disordered" evidence="1">
    <location>
        <begin position="360"/>
        <end position="379"/>
    </location>
</feature>
<dbReference type="EMBL" id="SOHE01000051">
    <property type="protein sequence ID" value="TFD49126.1"/>
    <property type="molecule type" value="Genomic_DNA"/>
</dbReference>
<evidence type="ECO:0000313" key="2">
    <source>
        <dbReference type="EMBL" id="TFD49126.1"/>
    </source>
</evidence>
<dbReference type="AlphaFoldDB" id="A0A4R8ZZ57"/>
<comment type="caution">
    <text evidence="2">The sequence shown here is derived from an EMBL/GenBank/DDBJ whole genome shotgun (WGS) entry which is preliminary data.</text>
</comment>
<feature type="compositionally biased region" description="Basic and acidic residues" evidence="1">
    <location>
        <begin position="363"/>
        <end position="379"/>
    </location>
</feature>
<dbReference type="RefSeq" id="WP_134519748.1">
    <property type="nucleotide sequence ID" value="NZ_SOHE01000051.1"/>
</dbReference>
<protein>
    <submittedName>
        <fullName evidence="2">Uncharacterized protein</fullName>
    </submittedName>
</protein>
<gene>
    <name evidence="2" type="ORF">E3T55_11665</name>
</gene>
<accession>A0A4R8ZZ57</accession>
<sequence length="379" mass="41626">MDVSQSWFIDAWAVRDGALFASQRSPDGLDDASSTVFMTVPDLEPEAVGRISTALRATRVGFQTGFFDEDGREIPFGSLPQLQELARRAYLASGLGDDGVAQAAGPHPAGPPTQWPGARFLERSVQVLDLDNEPWSPWTSAASAEFLPKDLANATAQKGVLALVRAYAQAVTIDWEAGVAREPAEGVPDDLHRRHVAELVRWYLILLSCRIWPEVDDLADFLHENTSPVGDEHLAQPWLGVLRQPFLDLRERYGDYLQAEAPANLSLYGVTPYARPLRLCDHRILLECDADHPHAHASYLELVPALLSTLVAAPSRWAVEDLQKLGSPEGERIFSALKLPSGRLPSAAEAELTKYTRNMISGHHPDDPVAHGREAVASW</sequence>
<dbReference type="OrthoDB" id="9822609at2"/>
<evidence type="ECO:0000256" key="1">
    <source>
        <dbReference type="SAM" id="MobiDB-lite"/>
    </source>
</evidence>
<proteinExistence type="predicted"/>
<organism evidence="2 3">
    <name type="scientific">Cryobacterium frigoriphilum</name>
    <dbReference type="NCBI Taxonomy" id="1259150"/>
    <lineage>
        <taxon>Bacteria</taxon>
        <taxon>Bacillati</taxon>
        <taxon>Actinomycetota</taxon>
        <taxon>Actinomycetes</taxon>
        <taxon>Micrococcales</taxon>
        <taxon>Microbacteriaceae</taxon>
        <taxon>Cryobacterium</taxon>
    </lineage>
</organism>
<reference evidence="2 3" key="1">
    <citation type="submission" date="2019-03" db="EMBL/GenBank/DDBJ databases">
        <title>Genomics of glacier-inhabiting Cryobacterium strains.</title>
        <authorList>
            <person name="Liu Q."/>
            <person name="Xin Y.-H."/>
        </authorList>
    </citation>
    <scope>NUCLEOTIDE SEQUENCE [LARGE SCALE GENOMIC DNA]</scope>
    <source>
        <strain evidence="2 3">Hh14</strain>
    </source>
</reference>
<dbReference type="Proteomes" id="UP000297447">
    <property type="component" value="Unassembled WGS sequence"/>
</dbReference>
<evidence type="ECO:0000313" key="3">
    <source>
        <dbReference type="Proteomes" id="UP000297447"/>
    </source>
</evidence>
<name>A0A4R8ZZ57_9MICO</name>
<keyword evidence="3" id="KW-1185">Reference proteome</keyword>